<evidence type="ECO:0008006" key="5">
    <source>
        <dbReference type="Google" id="ProtNLM"/>
    </source>
</evidence>
<keyword evidence="1" id="KW-0472">Membrane</keyword>
<dbReference type="EMBL" id="PCYL01000014">
    <property type="protein sequence ID" value="PIR47011.1"/>
    <property type="molecule type" value="Genomic_DNA"/>
</dbReference>
<evidence type="ECO:0000256" key="1">
    <source>
        <dbReference type="SAM" id="Phobius"/>
    </source>
</evidence>
<protein>
    <recommendedName>
        <fullName evidence="5">Conjugal transfer protein TrbC</fullName>
    </recommendedName>
</protein>
<sequence>MKIGSFLFVAVAYLLPPLSAHAVGAGGSTFKIENPLGGAGGSIKSIPDLLGKIVEIAMQIGLPLAALAIIYSGFLYVTAGGNQGKVEAAHKTFLWTVVGASIILGAYAIVEVVKSTVTELQ</sequence>
<evidence type="ECO:0000313" key="4">
    <source>
        <dbReference type="Proteomes" id="UP000230833"/>
    </source>
</evidence>
<feature type="transmembrane region" description="Helical" evidence="1">
    <location>
        <begin position="56"/>
        <end position="80"/>
    </location>
</feature>
<dbReference type="Proteomes" id="UP000230833">
    <property type="component" value="Unassembled WGS sequence"/>
</dbReference>
<keyword evidence="1" id="KW-0812">Transmembrane</keyword>
<evidence type="ECO:0000313" key="3">
    <source>
        <dbReference type="EMBL" id="PIR47011.1"/>
    </source>
</evidence>
<feature type="chain" id="PRO_5013688583" description="Conjugal transfer protein TrbC" evidence="2">
    <location>
        <begin position="23"/>
        <end position="121"/>
    </location>
</feature>
<reference evidence="3 4" key="1">
    <citation type="submission" date="2017-09" db="EMBL/GenBank/DDBJ databases">
        <title>Depth-based differentiation of microbial function through sediment-hosted aquifers and enrichment of novel symbionts in the deep terrestrial subsurface.</title>
        <authorList>
            <person name="Probst A.J."/>
            <person name="Ladd B."/>
            <person name="Jarett J.K."/>
            <person name="Geller-Mcgrath D.E."/>
            <person name="Sieber C.M."/>
            <person name="Emerson J.B."/>
            <person name="Anantharaman K."/>
            <person name="Thomas B.C."/>
            <person name="Malmstrom R."/>
            <person name="Stieglmeier M."/>
            <person name="Klingl A."/>
            <person name="Woyke T."/>
            <person name="Ryan C.M."/>
            <person name="Banfield J.F."/>
        </authorList>
    </citation>
    <scope>NUCLEOTIDE SEQUENCE [LARGE SCALE GENOMIC DNA]</scope>
    <source>
        <strain evidence="3">CG10_big_fil_rev_8_21_14_0_10_45_14</strain>
    </source>
</reference>
<dbReference type="AlphaFoldDB" id="A0A2H0RKC9"/>
<dbReference type="InterPro" id="IPR043993">
    <property type="entry name" value="T4SS_pilin"/>
</dbReference>
<dbReference type="Pfam" id="PF18895">
    <property type="entry name" value="T4SS_pilin"/>
    <property type="match status" value="1"/>
</dbReference>
<evidence type="ECO:0000256" key="2">
    <source>
        <dbReference type="SAM" id="SignalP"/>
    </source>
</evidence>
<feature type="transmembrane region" description="Helical" evidence="1">
    <location>
        <begin position="92"/>
        <end position="110"/>
    </location>
</feature>
<keyword evidence="1" id="KW-1133">Transmembrane helix</keyword>
<organism evidence="3 4">
    <name type="scientific">Candidatus Vogelbacteria bacterium CG10_big_fil_rev_8_21_14_0_10_45_14</name>
    <dbReference type="NCBI Taxonomy" id="1975042"/>
    <lineage>
        <taxon>Bacteria</taxon>
        <taxon>Candidatus Vogeliibacteriota</taxon>
    </lineage>
</organism>
<accession>A0A2H0RKC9</accession>
<feature type="signal peptide" evidence="2">
    <location>
        <begin position="1"/>
        <end position="22"/>
    </location>
</feature>
<proteinExistence type="predicted"/>
<keyword evidence="2" id="KW-0732">Signal</keyword>
<gene>
    <name evidence="3" type="ORF">COV07_01220</name>
</gene>
<comment type="caution">
    <text evidence="3">The sequence shown here is derived from an EMBL/GenBank/DDBJ whole genome shotgun (WGS) entry which is preliminary data.</text>
</comment>
<name>A0A2H0RKC9_9BACT</name>